<evidence type="ECO:0000259" key="5">
    <source>
        <dbReference type="Pfam" id="PF16350"/>
    </source>
</evidence>
<dbReference type="InterPro" id="IPR028896">
    <property type="entry name" value="GcvT/YgfZ/DmdA"/>
</dbReference>
<dbReference type="Gene3D" id="2.40.30.110">
    <property type="entry name" value="Aminomethyltransferase beta-barrel domains"/>
    <property type="match status" value="1"/>
</dbReference>
<dbReference type="InterPro" id="IPR027266">
    <property type="entry name" value="TrmE/GcvT-like"/>
</dbReference>
<dbReference type="SUPFAM" id="SSF51905">
    <property type="entry name" value="FAD/NAD(P)-binding domain"/>
    <property type="match status" value="1"/>
</dbReference>
<feature type="domain" description="Aminomethyltransferase C-terminal" evidence="4">
    <location>
        <begin position="729"/>
        <end position="813"/>
    </location>
</feature>
<feature type="domain" description="GCVT N-terminal" evidence="3">
    <location>
        <begin position="432"/>
        <end position="708"/>
    </location>
</feature>
<evidence type="ECO:0000313" key="6">
    <source>
        <dbReference type="EMBL" id="GAA2130129.1"/>
    </source>
</evidence>
<dbReference type="PANTHER" id="PTHR43757">
    <property type="entry name" value="AMINOMETHYLTRANSFERASE"/>
    <property type="match status" value="1"/>
</dbReference>
<dbReference type="Pfam" id="PF01571">
    <property type="entry name" value="GCV_T"/>
    <property type="match status" value="1"/>
</dbReference>
<name>A0ABN2YR63_9ACTN</name>
<sequence length="821" mass="88651">MLDLPTRARVVIVGGGVIGCSVAYHLAHAGWTDVLLLERDKLTSGTTWHAAGLMTCFGSTSETSTGIRLYSRDLYARLEAETGVATGFRPVGMIEAAADRDRLEEYRRVAAFQRHLGLEIDEIGPSEMKDLFPWARTDDLVAGFHVAGDGRVNPVDLTQSLARGAKNLGVTIVEGARVDEILVAEGRHAGRVTGVRVGEHVVEAEYVVNCTGMWARELGEQNGLVIPNQAAEHYYLITDTIDGLTQDTPIFEDPSSFGYYREEGGGMMVGLFEPNAAAWQVEGIPRDASFLTLPPDWDRMAPFLEQAMDRVPVTHEVGIRTFFCGPESFTPDLAPAVGEAPEIFGYFVAAGMNSVGVLSAGGLGRVLAEWIVSGRPDVDVTGFDVARFRPDQLDPAYRAARTTEILGTVYAAHTPGKQLRTARDAILSPVIERLVEQGGYLREVSGWEGADWFAGYGVVPHAEPTWGHAPWFEAWSQEHRAVREAVGLMDMSFMGKLSVKGPDAGALLDEVSAGSVDGDAGVITYTQWLNEGGLIEADLTVTKLGRDRFLVVVSDTAHGHALDWLRRAAERLEAEVTITDVTQDLAQLNLQGPSSRDVLAALTATDLSTEAYPFRTSREIEVAGVDVVCARITYVGELGYELYVPAEDAITVYDALLAAGEPHGIRPVGLKSLASLRMEKGYRDFGHDIDNTDDPVSVGLGFAVGWDKPSFVGRAAALARKAAGPPSSRLVQILLRDPEPLLYHAEPVHRDGVVVGYVRAASYGWTLGASVGLAYVTGTDGPVTADWLAAGSWQVDVAGTLHDIDVSLRPLYDPASERVRV</sequence>
<dbReference type="Proteomes" id="UP001500575">
    <property type="component" value="Unassembled WGS sequence"/>
</dbReference>
<protein>
    <submittedName>
        <fullName evidence="6">FAD-dependent oxidoreductase</fullName>
    </submittedName>
</protein>
<dbReference type="SUPFAM" id="SSF101790">
    <property type="entry name" value="Aminomethyltransferase beta-barrel domain"/>
    <property type="match status" value="1"/>
</dbReference>
<dbReference type="SUPFAM" id="SSF103025">
    <property type="entry name" value="Folate-binding domain"/>
    <property type="match status" value="1"/>
</dbReference>
<evidence type="ECO:0000256" key="1">
    <source>
        <dbReference type="ARBA" id="ARBA00008609"/>
    </source>
</evidence>
<evidence type="ECO:0000259" key="2">
    <source>
        <dbReference type="Pfam" id="PF01266"/>
    </source>
</evidence>
<dbReference type="Gene3D" id="3.30.1360.120">
    <property type="entry name" value="Probable tRNA modification gtpase trme, domain 1"/>
    <property type="match status" value="1"/>
</dbReference>
<dbReference type="SUPFAM" id="SSF54373">
    <property type="entry name" value="FAD-linked reductases, C-terminal domain"/>
    <property type="match status" value="1"/>
</dbReference>
<evidence type="ECO:0000259" key="3">
    <source>
        <dbReference type="Pfam" id="PF01571"/>
    </source>
</evidence>
<dbReference type="Gene3D" id="3.30.9.10">
    <property type="entry name" value="D-Amino Acid Oxidase, subunit A, domain 2"/>
    <property type="match status" value="1"/>
</dbReference>
<feature type="domain" description="FAD dependent oxidoreductase" evidence="2">
    <location>
        <begin position="9"/>
        <end position="370"/>
    </location>
</feature>
<dbReference type="Gene3D" id="3.30.70.1400">
    <property type="entry name" value="Aminomethyltransferase beta-barrel domains"/>
    <property type="match status" value="1"/>
</dbReference>
<dbReference type="Pfam" id="PF16350">
    <property type="entry name" value="FAO_M"/>
    <property type="match status" value="1"/>
</dbReference>
<evidence type="ECO:0000313" key="7">
    <source>
        <dbReference type="Proteomes" id="UP001500575"/>
    </source>
</evidence>
<proteinExistence type="inferred from homology"/>
<dbReference type="InterPro" id="IPR006222">
    <property type="entry name" value="GCVT_N"/>
</dbReference>
<dbReference type="InterPro" id="IPR032503">
    <property type="entry name" value="FAO_M"/>
</dbReference>
<dbReference type="InterPro" id="IPR006076">
    <property type="entry name" value="FAD-dep_OxRdtase"/>
</dbReference>
<dbReference type="PANTHER" id="PTHR43757:SF2">
    <property type="entry name" value="AMINOMETHYLTRANSFERASE, MITOCHONDRIAL"/>
    <property type="match status" value="1"/>
</dbReference>
<reference evidence="6 7" key="1">
    <citation type="journal article" date="2019" name="Int. J. Syst. Evol. Microbiol.">
        <title>The Global Catalogue of Microorganisms (GCM) 10K type strain sequencing project: providing services to taxonomists for standard genome sequencing and annotation.</title>
        <authorList>
            <consortium name="The Broad Institute Genomics Platform"/>
            <consortium name="The Broad Institute Genome Sequencing Center for Infectious Disease"/>
            <person name="Wu L."/>
            <person name="Ma J."/>
        </authorList>
    </citation>
    <scope>NUCLEOTIDE SEQUENCE [LARGE SCALE GENOMIC DNA]</scope>
    <source>
        <strain evidence="6 7">JCM 16021</strain>
    </source>
</reference>
<dbReference type="Pfam" id="PF01266">
    <property type="entry name" value="DAO"/>
    <property type="match status" value="1"/>
</dbReference>
<dbReference type="RefSeq" id="WP_344304845.1">
    <property type="nucleotide sequence ID" value="NZ_BAAAQQ010000013.1"/>
</dbReference>
<accession>A0ABN2YR63</accession>
<dbReference type="EMBL" id="BAAAQQ010000013">
    <property type="protein sequence ID" value="GAA2130129.1"/>
    <property type="molecule type" value="Genomic_DNA"/>
</dbReference>
<gene>
    <name evidence="6" type="ORF">GCM10009843_32410</name>
</gene>
<dbReference type="PROSITE" id="PS51257">
    <property type="entry name" value="PROKAR_LIPOPROTEIN"/>
    <property type="match status" value="1"/>
</dbReference>
<dbReference type="InterPro" id="IPR036188">
    <property type="entry name" value="FAD/NAD-bd_sf"/>
</dbReference>
<dbReference type="Gene3D" id="3.50.50.60">
    <property type="entry name" value="FAD/NAD(P)-binding domain"/>
    <property type="match status" value="1"/>
</dbReference>
<dbReference type="InterPro" id="IPR029043">
    <property type="entry name" value="GcvT/YgfZ_C"/>
</dbReference>
<dbReference type="Pfam" id="PF08669">
    <property type="entry name" value="GCV_T_C"/>
    <property type="match status" value="1"/>
</dbReference>
<feature type="domain" description="FAD dependent oxidoreductase central" evidence="5">
    <location>
        <begin position="374"/>
        <end position="425"/>
    </location>
</feature>
<evidence type="ECO:0000259" key="4">
    <source>
        <dbReference type="Pfam" id="PF08669"/>
    </source>
</evidence>
<keyword evidence="7" id="KW-1185">Reference proteome</keyword>
<organism evidence="6 7">
    <name type="scientific">Nocardioides bigeumensis</name>
    <dbReference type="NCBI Taxonomy" id="433657"/>
    <lineage>
        <taxon>Bacteria</taxon>
        <taxon>Bacillati</taxon>
        <taxon>Actinomycetota</taxon>
        <taxon>Actinomycetes</taxon>
        <taxon>Propionibacteriales</taxon>
        <taxon>Nocardioidaceae</taxon>
        <taxon>Nocardioides</taxon>
    </lineage>
</organism>
<dbReference type="InterPro" id="IPR013977">
    <property type="entry name" value="GcvT_C"/>
</dbReference>
<comment type="caution">
    <text evidence="6">The sequence shown here is derived from an EMBL/GenBank/DDBJ whole genome shotgun (WGS) entry which is preliminary data.</text>
</comment>
<comment type="similarity">
    <text evidence="1">Belongs to the GcvT family.</text>
</comment>